<dbReference type="STRING" id="997296.PB1_16514"/>
<name>I3DY57_BACMT</name>
<keyword evidence="3" id="KW-1185">Reference proteome</keyword>
<reference evidence="2 3" key="1">
    <citation type="journal article" date="2012" name="Appl. Environ. Microbiol.">
        <title>Genome Sequence of Thermotolerant Bacillus methanolicus: Features and Regulation Related to Methylotrophy and Production of L-Lysine and L-Glutamate from Methanol.</title>
        <authorList>
            <person name="Heggeset T.M."/>
            <person name="Krog A."/>
            <person name="Balzer S."/>
            <person name="Wentzel A."/>
            <person name="Ellingsen T.E."/>
            <person name="Brautaset T."/>
        </authorList>
    </citation>
    <scope>NUCLEOTIDE SEQUENCE [LARGE SCALE GENOMIC DNA]</scope>
    <source>
        <strain evidence="2 3">PB1</strain>
    </source>
</reference>
<evidence type="ECO:0000313" key="3">
    <source>
        <dbReference type="Proteomes" id="UP000010523"/>
    </source>
</evidence>
<dbReference type="PATRIC" id="fig|997296.3.peg.3476"/>
<organism evidence="2 3">
    <name type="scientific">Bacillus methanolicus PB1</name>
    <dbReference type="NCBI Taxonomy" id="997296"/>
    <lineage>
        <taxon>Bacteria</taxon>
        <taxon>Bacillati</taxon>
        <taxon>Bacillota</taxon>
        <taxon>Bacilli</taxon>
        <taxon>Bacillales</taxon>
        <taxon>Bacillaceae</taxon>
        <taxon>Bacillus</taxon>
    </lineage>
</organism>
<evidence type="ECO:0000313" key="2">
    <source>
        <dbReference type="EMBL" id="EIJ79178.1"/>
    </source>
</evidence>
<sequence>MIIDFFAKKEEKSRKQDQRDKTNNEIVRIPIIKKIYMKDREIYYEIEGENIPRKWEER</sequence>
<dbReference type="AlphaFoldDB" id="I3DY57"/>
<accession>I3DY57</accession>
<evidence type="ECO:0000256" key="1">
    <source>
        <dbReference type="SAM" id="MobiDB-lite"/>
    </source>
</evidence>
<feature type="region of interest" description="Disordered" evidence="1">
    <location>
        <begin position="1"/>
        <end position="22"/>
    </location>
</feature>
<gene>
    <name evidence="2" type="ORF">PB1_16514</name>
</gene>
<dbReference type="OrthoDB" id="9957255at2"/>
<dbReference type="Proteomes" id="UP000010523">
    <property type="component" value="Unassembled WGS sequence"/>
</dbReference>
<protein>
    <submittedName>
        <fullName evidence="2">Uncharacterized protein</fullName>
    </submittedName>
</protein>
<dbReference type="RefSeq" id="WP_004438686.1">
    <property type="nucleotide sequence ID" value="NZ_AFEU01000003.1"/>
</dbReference>
<comment type="caution">
    <text evidence="2">The sequence shown here is derived from an EMBL/GenBank/DDBJ whole genome shotgun (WGS) entry which is preliminary data.</text>
</comment>
<dbReference type="EMBL" id="AFEU01000003">
    <property type="protein sequence ID" value="EIJ79178.1"/>
    <property type="molecule type" value="Genomic_DNA"/>
</dbReference>
<proteinExistence type="predicted"/>